<comment type="caution">
    <text evidence="1">The sequence shown here is derived from an EMBL/GenBank/DDBJ whole genome shotgun (WGS) entry which is preliminary data.</text>
</comment>
<reference evidence="1 2" key="1">
    <citation type="journal article" date="2022" name="Nat. Ecol. Evol.">
        <title>A masculinizing supergene underlies an exaggerated male reproductive morph in a spider.</title>
        <authorList>
            <person name="Hendrickx F."/>
            <person name="De Corte Z."/>
            <person name="Sonet G."/>
            <person name="Van Belleghem S.M."/>
            <person name="Kostlbacher S."/>
            <person name="Vangestel C."/>
        </authorList>
    </citation>
    <scope>NUCLEOTIDE SEQUENCE [LARGE SCALE GENOMIC DNA]</scope>
    <source>
        <strain evidence="1">W744_W776</strain>
    </source>
</reference>
<organism evidence="1 2">
    <name type="scientific">Oedothorax gibbosus</name>
    <dbReference type="NCBI Taxonomy" id="931172"/>
    <lineage>
        <taxon>Eukaryota</taxon>
        <taxon>Metazoa</taxon>
        <taxon>Ecdysozoa</taxon>
        <taxon>Arthropoda</taxon>
        <taxon>Chelicerata</taxon>
        <taxon>Arachnida</taxon>
        <taxon>Araneae</taxon>
        <taxon>Araneomorphae</taxon>
        <taxon>Entelegynae</taxon>
        <taxon>Araneoidea</taxon>
        <taxon>Linyphiidae</taxon>
        <taxon>Erigoninae</taxon>
        <taxon>Oedothorax</taxon>
    </lineage>
</organism>
<sequence length="152" mass="17524">MDETYYRELIELNEVIKGVQISERYLKRRSPKKTSPQTPAKSPDMTKFAEQSLVVFCCLTCFCLIAEAIDCRKFVFAPRCRGVSAKRSAKLNNEELRELGEMEESWGADWPARSSVSDDVIADSTTFDSRRKAILQKLLEKFNDYNLHDDEN</sequence>
<name>A0AAV6VN94_9ARAC</name>
<dbReference type="Proteomes" id="UP000827092">
    <property type="component" value="Unassembled WGS sequence"/>
</dbReference>
<dbReference type="AlphaFoldDB" id="A0AAV6VN94"/>
<evidence type="ECO:0000313" key="2">
    <source>
        <dbReference type="Proteomes" id="UP000827092"/>
    </source>
</evidence>
<keyword evidence="2" id="KW-1185">Reference proteome</keyword>
<protein>
    <submittedName>
        <fullName evidence="1">Uncharacterized protein</fullName>
    </submittedName>
</protein>
<dbReference type="EMBL" id="JAFNEN010000043">
    <property type="protein sequence ID" value="KAG8198134.1"/>
    <property type="molecule type" value="Genomic_DNA"/>
</dbReference>
<accession>A0AAV6VN94</accession>
<gene>
    <name evidence="1" type="ORF">JTE90_006887</name>
</gene>
<proteinExistence type="predicted"/>
<evidence type="ECO:0000313" key="1">
    <source>
        <dbReference type="EMBL" id="KAG8198134.1"/>
    </source>
</evidence>